<dbReference type="InterPro" id="IPR041418">
    <property type="entry name" value="SAM_3"/>
</dbReference>
<dbReference type="GO" id="GO:0035023">
    <property type="term" value="P:regulation of Rho protein signal transduction"/>
    <property type="evidence" value="ECO:0007669"/>
    <property type="project" value="TreeGrafter"/>
</dbReference>
<dbReference type="Pfam" id="PF08416">
    <property type="entry name" value="PTB"/>
    <property type="match status" value="1"/>
</dbReference>
<dbReference type="Gene3D" id="2.30.29.30">
    <property type="entry name" value="Pleckstrin-homology domain (PH domain)/Phosphotyrosine-binding domain (PTB)"/>
    <property type="match status" value="1"/>
</dbReference>
<dbReference type="InterPro" id="IPR039801">
    <property type="entry name" value="EPS8-like"/>
</dbReference>
<feature type="region of interest" description="Disordered" evidence="4">
    <location>
        <begin position="944"/>
        <end position="1019"/>
    </location>
</feature>
<accession>A0AAE1D0Z9</accession>
<name>A0AAE1D0Z9_9GAST</name>
<dbReference type="GO" id="GO:0005886">
    <property type="term" value="C:plasma membrane"/>
    <property type="evidence" value="ECO:0007669"/>
    <property type="project" value="TreeGrafter"/>
</dbReference>
<dbReference type="PANTHER" id="PTHR12287:SF23">
    <property type="entry name" value="AROUSER, ISOFORM A-RELATED"/>
    <property type="match status" value="1"/>
</dbReference>
<dbReference type="InterPro" id="IPR013625">
    <property type="entry name" value="PTB"/>
</dbReference>
<feature type="transmembrane region" description="Helical" evidence="5">
    <location>
        <begin position="150"/>
        <end position="172"/>
    </location>
</feature>
<keyword evidence="5" id="KW-1133">Transmembrane helix</keyword>
<feature type="compositionally biased region" description="Basic residues" evidence="4">
    <location>
        <begin position="597"/>
        <end position="607"/>
    </location>
</feature>
<dbReference type="InterPro" id="IPR013761">
    <property type="entry name" value="SAM/pointed_sf"/>
</dbReference>
<organism evidence="7 8">
    <name type="scientific">Elysia crispata</name>
    <name type="common">lettuce slug</name>
    <dbReference type="NCBI Taxonomy" id="231223"/>
    <lineage>
        <taxon>Eukaryota</taxon>
        <taxon>Metazoa</taxon>
        <taxon>Spiralia</taxon>
        <taxon>Lophotrochozoa</taxon>
        <taxon>Mollusca</taxon>
        <taxon>Gastropoda</taxon>
        <taxon>Heterobranchia</taxon>
        <taxon>Euthyneura</taxon>
        <taxon>Panpulmonata</taxon>
        <taxon>Sacoglossa</taxon>
        <taxon>Placobranchoidea</taxon>
        <taxon>Plakobranchidae</taxon>
        <taxon>Elysia</taxon>
    </lineage>
</organism>
<comment type="similarity">
    <text evidence="1">Belongs to the EPS8 family.</text>
</comment>
<comment type="caution">
    <text evidence="7">The sequence shown here is derived from an EMBL/GenBank/DDBJ whole genome shotgun (WGS) entry which is preliminary data.</text>
</comment>
<dbReference type="InterPro" id="IPR055093">
    <property type="entry name" value="EPS8_2nd"/>
</dbReference>
<sequence>MRRFWVTSYDHSSRNSHSTLLCVICFGPDSSRSCQLAVSCLLSIVCCLPFVYCVNLVKFDREEQQLRRECPLLFQCLVCDGGSARTCTDCLNKPVRSIDLRLVRLKLVGREIAVWLYLTYKSCFFLVQHLRSILVSLTHSTAYCTRLFSLFLHCLLYSSFLTLSALLTVLVFSHSFCIAYCTRLFSLFLHCLLYSSFLTLSALLTVLVFSHSFCIASCTRLFSLFLHCFLYSSFLTLSALLTVLVFSHSYCVAYFTRLFSSFLRLLLLTLICGVGERVNVTCPEASSVCMSSRRPYNLPFRLYALGDSFESLGRSQGSHLDLEDMRREDDDRYRRGVRNGGPSFETRFNTDYLDETSLSDFRSNEPKFELDHLATFAAGSRNGVIHAEDGLRKLRQMENTTGIWTMRCMLIVERGNLVILDNSTAEELERFPIQLVQDPTAIFKNDRREIYNNLILFTIVDDAKRRGSAADMHIFQSCKSPAQEIVDEILAAKNGQQRIYPPGGGSRIPPPPMGPAPELPYDHQGMSFGESRQFVGQQRSFITRVGGLREKEDYTGGSTEILERDVQLLNHCFDDIEKFVARLQQAAESYKELEKRKRDRGAKNKKRQSGDGMLNARAKPPPDRDFVDIFQKFKLSFNLLAKLKAHIHDPNAPELVHFLFTPLSLIYEASRDPFHGNQNLGDQAVAPVLTPDAKQLLINCLTTKEVELWHALGKHWTTSRDEWIGHIPPYVPEFYDGWQPAATILDDMTVRPFMSQPVDDRPFIPVTRPMPFPDEDRQPIRMDDNLDRFESSSQGGLEPVAGPSRLSPRLARTSAHTGSPYNPEFVERPQPDSNFTHAVIEPKVDENAAYFEELRSMGNVLIYEAAHERKGKNEKELTVQKGDILQVLDNSRNWWKLRNHKGQVGFAPYTILKAVKTDLDHHNDRGLTNGGGMPLSYRSDNFIDDNSSRRGMPRRGSRHMGDLAGFYEGNPRTRVESTSTKEKPKVAPRRGSESNKALETPAEITADSDRSGTPKTGPFFTRTRAQSLQSPAFLDKGAEIPIIGPLTLSETEYSHIHPEKRHTTRRLTQPSVSETSKLDASWLEDLTSKMAARNTAKSAAPVSDSGEPGISQTAAADRSLQSDHTLESARIRSRNSPRSARPENVTHINERSTAAEVTDWLTIKKFSDRTIQVFFGHTGLDMFHLRLADFQQLLSRDEATRLDGLLTLQKNSSGYGTRTAKELNEILKRRKQHVTETENNRDDQEPIPRDPPADPHPNQAEGQPASAANDYRTGQSGTSFQQQLIRQKSQLRQSQGELDMLF</sequence>
<dbReference type="InterPro" id="IPR011993">
    <property type="entry name" value="PH-like_dom_sf"/>
</dbReference>
<evidence type="ECO:0000256" key="5">
    <source>
        <dbReference type="SAM" id="Phobius"/>
    </source>
</evidence>
<feature type="compositionally biased region" description="Polar residues" evidence="4">
    <location>
        <begin position="1066"/>
        <end position="1075"/>
    </location>
</feature>
<dbReference type="Pfam" id="PF22975">
    <property type="entry name" value="EPS8_2nd"/>
    <property type="match status" value="1"/>
</dbReference>
<feature type="compositionally biased region" description="Basic and acidic residues" evidence="4">
    <location>
        <begin position="1232"/>
        <end position="1253"/>
    </location>
</feature>
<dbReference type="Gene3D" id="2.30.30.40">
    <property type="entry name" value="SH3 Domains"/>
    <property type="match status" value="1"/>
</dbReference>
<feature type="region of interest" description="Disordered" evidence="4">
    <location>
        <begin position="592"/>
        <end position="620"/>
    </location>
</feature>
<dbReference type="GO" id="GO:0003779">
    <property type="term" value="F:actin binding"/>
    <property type="evidence" value="ECO:0007669"/>
    <property type="project" value="TreeGrafter"/>
</dbReference>
<keyword evidence="5" id="KW-0812">Transmembrane</keyword>
<dbReference type="SUPFAM" id="SSF50044">
    <property type="entry name" value="SH3-domain"/>
    <property type="match status" value="1"/>
</dbReference>
<dbReference type="InterPro" id="IPR036028">
    <property type="entry name" value="SH3-like_dom_sf"/>
</dbReference>
<feature type="region of interest" description="Disordered" evidence="4">
    <location>
        <begin position="1232"/>
        <end position="1302"/>
    </location>
</feature>
<feature type="region of interest" description="Disordered" evidence="4">
    <location>
        <begin position="786"/>
        <end position="832"/>
    </location>
</feature>
<dbReference type="PROSITE" id="PS50002">
    <property type="entry name" value="SH3"/>
    <property type="match status" value="1"/>
</dbReference>
<keyword evidence="8" id="KW-1185">Reference proteome</keyword>
<gene>
    <name evidence="7" type="ORF">RRG08_029805</name>
</gene>
<feature type="region of interest" description="Disordered" evidence="4">
    <location>
        <begin position="1056"/>
        <end position="1076"/>
    </location>
</feature>
<reference evidence="7" key="1">
    <citation type="journal article" date="2023" name="G3 (Bethesda)">
        <title>A reference genome for the long-term kleptoplast-retaining sea slug Elysia crispata morphotype clarki.</title>
        <authorList>
            <person name="Eastman K.E."/>
            <person name="Pendleton A.L."/>
            <person name="Shaikh M.A."/>
            <person name="Suttiyut T."/>
            <person name="Ogas R."/>
            <person name="Tomko P."/>
            <person name="Gavelis G."/>
            <person name="Widhalm J.R."/>
            <person name="Wisecaver J.H."/>
        </authorList>
    </citation>
    <scope>NUCLEOTIDE SEQUENCE</scope>
    <source>
        <strain evidence="7">ECLA1</strain>
    </source>
</reference>
<dbReference type="Gene3D" id="1.10.150.50">
    <property type="entry name" value="Transcription Factor, Ets-1"/>
    <property type="match status" value="1"/>
</dbReference>
<evidence type="ECO:0000256" key="4">
    <source>
        <dbReference type="SAM" id="MobiDB-lite"/>
    </source>
</evidence>
<evidence type="ECO:0000256" key="1">
    <source>
        <dbReference type="ARBA" id="ARBA00006197"/>
    </source>
</evidence>
<evidence type="ECO:0000313" key="7">
    <source>
        <dbReference type="EMBL" id="KAK3750884.1"/>
    </source>
</evidence>
<evidence type="ECO:0000259" key="6">
    <source>
        <dbReference type="PROSITE" id="PS50002"/>
    </source>
</evidence>
<dbReference type="GO" id="GO:0007266">
    <property type="term" value="P:Rho protein signal transduction"/>
    <property type="evidence" value="ECO:0007669"/>
    <property type="project" value="TreeGrafter"/>
</dbReference>
<evidence type="ECO:0000256" key="3">
    <source>
        <dbReference type="PROSITE-ProRule" id="PRU00192"/>
    </source>
</evidence>
<feature type="transmembrane region" description="Helical" evidence="5">
    <location>
        <begin position="184"/>
        <end position="209"/>
    </location>
</feature>
<dbReference type="InterPro" id="IPR001452">
    <property type="entry name" value="SH3_domain"/>
</dbReference>
<dbReference type="SUPFAM" id="SSF50729">
    <property type="entry name" value="PH domain-like"/>
    <property type="match status" value="1"/>
</dbReference>
<feature type="compositionally biased region" description="Basic and acidic residues" evidence="4">
    <location>
        <begin position="1120"/>
        <end position="1130"/>
    </location>
</feature>
<protein>
    <recommendedName>
        <fullName evidence="6">SH3 domain-containing protein</fullName>
    </recommendedName>
</protein>
<evidence type="ECO:0000313" key="8">
    <source>
        <dbReference type="Proteomes" id="UP001283361"/>
    </source>
</evidence>
<keyword evidence="2 3" id="KW-0728">SH3 domain</keyword>
<dbReference type="SMART" id="SM00326">
    <property type="entry name" value="SH3"/>
    <property type="match status" value="1"/>
</dbReference>
<dbReference type="EMBL" id="JAWDGP010005843">
    <property type="protein sequence ID" value="KAK3750884.1"/>
    <property type="molecule type" value="Genomic_DNA"/>
</dbReference>
<feature type="compositionally biased region" description="Polar residues" evidence="4">
    <location>
        <begin position="1272"/>
        <end position="1296"/>
    </location>
</feature>
<dbReference type="Proteomes" id="UP001283361">
    <property type="component" value="Unassembled WGS sequence"/>
</dbReference>
<feature type="region of interest" description="Disordered" evidence="4">
    <location>
        <begin position="1094"/>
        <end position="1146"/>
    </location>
</feature>
<proteinExistence type="inferred from homology"/>
<feature type="transmembrane region" description="Helical" evidence="5">
    <location>
        <begin position="36"/>
        <end position="57"/>
    </location>
</feature>
<feature type="domain" description="SH3" evidence="6">
    <location>
        <begin position="858"/>
        <end position="917"/>
    </location>
</feature>
<dbReference type="PANTHER" id="PTHR12287">
    <property type="entry name" value="EPIDERMAL GROWTH FACTOR RECEPTOR KINASE SUBSTRATE EPS8-RELATED PROTEIN"/>
    <property type="match status" value="1"/>
</dbReference>
<evidence type="ECO:0000256" key="2">
    <source>
        <dbReference type="ARBA" id="ARBA00022443"/>
    </source>
</evidence>
<dbReference type="Pfam" id="PF00018">
    <property type="entry name" value="SH3_1"/>
    <property type="match status" value="1"/>
</dbReference>
<keyword evidence="5" id="KW-0472">Membrane</keyword>
<feature type="compositionally biased region" description="Basic and acidic residues" evidence="4">
    <location>
        <begin position="971"/>
        <end position="993"/>
    </location>
</feature>
<dbReference type="Pfam" id="PF18016">
    <property type="entry name" value="SAM_3"/>
    <property type="match status" value="1"/>
</dbReference>
<feature type="transmembrane region" description="Helical" evidence="5">
    <location>
        <begin position="221"/>
        <end position="246"/>
    </location>
</feature>